<dbReference type="AlphaFoldDB" id="B7P287"/>
<dbReference type="EMBL" id="DS620923">
    <property type="protein sequence ID" value="EEC00709.1"/>
    <property type="molecule type" value="Genomic_DNA"/>
</dbReference>
<organism>
    <name type="scientific">Ixodes scapularis</name>
    <name type="common">Black-legged tick</name>
    <name type="synonym">Deer tick</name>
    <dbReference type="NCBI Taxonomy" id="6945"/>
    <lineage>
        <taxon>Eukaryota</taxon>
        <taxon>Metazoa</taxon>
        <taxon>Ecdysozoa</taxon>
        <taxon>Arthropoda</taxon>
        <taxon>Chelicerata</taxon>
        <taxon>Arachnida</taxon>
        <taxon>Acari</taxon>
        <taxon>Parasitiformes</taxon>
        <taxon>Ixodida</taxon>
        <taxon>Ixodoidea</taxon>
        <taxon>Ixodidae</taxon>
        <taxon>Ixodinae</taxon>
        <taxon>Ixodes</taxon>
    </lineage>
</organism>
<evidence type="ECO:0000313" key="3">
    <source>
        <dbReference type="EnsemblMetazoa" id="ISCW001437-PA"/>
    </source>
</evidence>
<name>B7P287_IXOSC</name>
<feature type="compositionally biased region" description="Basic and acidic residues" evidence="1">
    <location>
        <begin position="287"/>
        <end position="299"/>
    </location>
</feature>
<sequence length="299" mass="34340">MDQKGCKTTVKEVKHVPKEALGGAGTDLHSLFRHKRGAPEESKMTSIIMTKECFFPEDPGSEKENSNHRLQSHVDSTNPASYAAPVKDYLKSHDPQTRSTQNTPTYDSFYPRPRHNGRPLGPALSETTQYDKNKFQTFSFSPQHFEGSLANFPSFDSPQDSSSKRYTERQGGLRGSATAFGGRPEEDRGRYRGDGRPWYRDNQNDHYQRDHSEERYHGPRYENEPSREREGGHGRWSRPLASGTHSKRRGPPPPKTTSRSFAFYRRDENPKKDRFVESYSTANKKSFRSDYDSDRDGFF</sequence>
<feature type="compositionally biased region" description="Polar residues" evidence="1">
    <location>
        <begin position="97"/>
        <end position="106"/>
    </location>
</feature>
<reference evidence="3" key="2">
    <citation type="submission" date="2020-05" db="UniProtKB">
        <authorList>
            <consortium name="EnsemblMetazoa"/>
        </authorList>
    </citation>
    <scope>IDENTIFICATION</scope>
    <source>
        <strain evidence="3">wikel</strain>
    </source>
</reference>
<gene>
    <name evidence="2" type="ORF">IscW_ISCW001437</name>
</gene>
<dbReference type="VEuPathDB" id="VectorBase:ISCW001437"/>
<protein>
    <submittedName>
        <fullName evidence="2 3">Uncharacterized protein</fullName>
    </submittedName>
</protein>
<dbReference type="EnsemblMetazoa" id="ISCW001437-RA">
    <property type="protein sequence ID" value="ISCW001437-PA"/>
    <property type="gene ID" value="ISCW001437"/>
</dbReference>
<evidence type="ECO:0000256" key="1">
    <source>
        <dbReference type="SAM" id="MobiDB-lite"/>
    </source>
</evidence>
<keyword evidence="4" id="KW-1185">Reference proteome</keyword>
<reference evidence="2 4" key="1">
    <citation type="submission" date="2008-03" db="EMBL/GenBank/DDBJ databases">
        <title>Annotation of Ixodes scapularis.</title>
        <authorList>
            <consortium name="Ixodes scapularis Genome Project Consortium"/>
            <person name="Caler E."/>
            <person name="Hannick L.I."/>
            <person name="Bidwell S."/>
            <person name="Joardar V."/>
            <person name="Thiagarajan M."/>
            <person name="Amedeo P."/>
            <person name="Galinsky K.J."/>
            <person name="Schobel S."/>
            <person name="Inman J."/>
            <person name="Hostetler J."/>
            <person name="Miller J."/>
            <person name="Hammond M."/>
            <person name="Megy K."/>
            <person name="Lawson D."/>
            <person name="Kodira C."/>
            <person name="Sutton G."/>
            <person name="Meyer J."/>
            <person name="Hill C.A."/>
            <person name="Birren B."/>
            <person name="Nene V."/>
            <person name="Collins F."/>
            <person name="Alarcon-Chaidez F."/>
            <person name="Wikel S."/>
            <person name="Strausberg R."/>
        </authorList>
    </citation>
    <scope>NUCLEOTIDE SEQUENCE [LARGE SCALE GENOMIC DNA]</scope>
    <source>
        <strain evidence="4">Wikel</strain>
        <strain evidence="2">Wikel colony</strain>
    </source>
</reference>
<feature type="compositionally biased region" description="Low complexity" evidence="1">
    <location>
        <begin position="152"/>
        <end position="161"/>
    </location>
</feature>
<dbReference type="OrthoDB" id="6421631at2759"/>
<dbReference type="VEuPathDB" id="VectorBase:ISCP_025805"/>
<evidence type="ECO:0000313" key="4">
    <source>
        <dbReference type="Proteomes" id="UP000001555"/>
    </source>
</evidence>
<dbReference type="PaxDb" id="6945-B7P287"/>
<dbReference type="Proteomes" id="UP000001555">
    <property type="component" value="Unassembled WGS sequence"/>
</dbReference>
<dbReference type="InParanoid" id="B7P287"/>
<proteinExistence type="predicted"/>
<feature type="compositionally biased region" description="Basic and acidic residues" evidence="1">
    <location>
        <begin position="183"/>
        <end position="233"/>
    </location>
</feature>
<dbReference type="HOGENOM" id="CLU_931478_0_0_1"/>
<feature type="region of interest" description="Disordered" evidence="1">
    <location>
        <begin position="55"/>
        <end position="133"/>
    </location>
</feature>
<feature type="region of interest" description="Disordered" evidence="1">
    <location>
        <begin position="146"/>
        <end position="299"/>
    </location>
</feature>
<evidence type="ECO:0000313" key="2">
    <source>
        <dbReference type="EMBL" id="EEC00709.1"/>
    </source>
</evidence>
<feature type="compositionally biased region" description="Basic and acidic residues" evidence="1">
    <location>
        <begin position="264"/>
        <end position="276"/>
    </location>
</feature>
<dbReference type="EMBL" id="ABJB010035101">
    <property type="status" value="NOT_ANNOTATED_CDS"/>
    <property type="molecule type" value="Genomic_DNA"/>
</dbReference>
<accession>B7P287</accession>